<dbReference type="Proteomes" id="UP000594263">
    <property type="component" value="Unplaced"/>
</dbReference>
<sequence length="552" mass="61389">MVQLMKSGNFHVEPEAAAAGTCPSKGPVKMEIEDFLEQQHGPDNKRSRISPITQQWGMVDNTYPVLPSQYNPLDEPSPLGLKLRKSPSLLELIQMELAVGKSARPTASGETNSSDNKKEGNSSASSRERLKASNFPGSLLKIGEYEYQAMHEGDLVAKVYFAKHKLVWEVLIKSLKSKIEIQWSDIVGLKADCPETGESSLQVVLGRPPLFFKETNPQPRKHTLWQATSDFTAKNQASVCRVHLIKCPQGMLHKHFEKLIQSDGRLNYLSRKPDMVLDSPFFESSHSSVFEELEPKPRVFDPLSEPALGTGFADATLPSPVQPSFYKIEQRDLGCRMLDQLPQESLSPSSVMTVSPMEGFMHQIDDFQGAINMSMGQYKDPAGIRPSMSKLDLMNCLDNMMGPVADPSSAEAAERKSQIEHLADIMLNDSDSHLPPPTDENSVMARVNSLCSLLQKDPVEAPNTFRDIQHDVSLNPSTMGTNHKENPNGIFFNPTTMHADSHMEEAEDNLAMRPTGLMRKDSYGDLVLNLPHIESLPKFLNNISEDCENPFT</sequence>
<dbReference type="Pfam" id="PF24818">
    <property type="entry name" value="PH_TRF2_HOY1"/>
    <property type="match status" value="1"/>
</dbReference>
<evidence type="ECO:0000259" key="2">
    <source>
        <dbReference type="Pfam" id="PF24818"/>
    </source>
</evidence>
<dbReference type="OMA" id="MAPAMYN"/>
<accession>A0A7N0UPT6</accession>
<feature type="domain" description="TRF2/HOY1 PH-like" evidence="2">
    <location>
        <begin position="134"/>
        <end position="252"/>
    </location>
</feature>
<dbReference type="Gramene" id="Kaladp0080s0143.1.v1.1">
    <property type="protein sequence ID" value="Kaladp0080s0143.1.v1.1"/>
    <property type="gene ID" value="Kaladp0080s0143.v1.1"/>
</dbReference>
<proteinExistence type="predicted"/>
<reference evidence="3" key="1">
    <citation type="submission" date="2021-01" db="UniProtKB">
        <authorList>
            <consortium name="EnsemblPlants"/>
        </authorList>
    </citation>
    <scope>IDENTIFICATION</scope>
</reference>
<dbReference type="EnsemblPlants" id="Kaladp0080s0143.1.v1.1">
    <property type="protein sequence ID" value="Kaladp0080s0143.1.v1.1"/>
    <property type="gene ID" value="Kaladp0080s0143.v1.1"/>
</dbReference>
<organism evidence="3 4">
    <name type="scientific">Kalanchoe fedtschenkoi</name>
    <name type="common">Lavender scallops</name>
    <name type="synonym">South American air plant</name>
    <dbReference type="NCBI Taxonomy" id="63787"/>
    <lineage>
        <taxon>Eukaryota</taxon>
        <taxon>Viridiplantae</taxon>
        <taxon>Streptophyta</taxon>
        <taxon>Embryophyta</taxon>
        <taxon>Tracheophyta</taxon>
        <taxon>Spermatophyta</taxon>
        <taxon>Magnoliopsida</taxon>
        <taxon>eudicotyledons</taxon>
        <taxon>Gunneridae</taxon>
        <taxon>Pentapetalae</taxon>
        <taxon>Saxifragales</taxon>
        <taxon>Crassulaceae</taxon>
        <taxon>Kalanchoe</taxon>
    </lineage>
</organism>
<evidence type="ECO:0000313" key="4">
    <source>
        <dbReference type="Proteomes" id="UP000594263"/>
    </source>
</evidence>
<feature type="region of interest" description="Disordered" evidence="1">
    <location>
        <begin position="101"/>
        <end position="130"/>
    </location>
</feature>
<dbReference type="InterPro" id="IPR057939">
    <property type="entry name" value="TRF2_HOY1_PH"/>
</dbReference>
<name>A0A7N0UPT6_KALFE</name>
<feature type="compositionally biased region" description="Basic and acidic residues" evidence="1">
    <location>
        <begin position="115"/>
        <end position="130"/>
    </location>
</feature>
<protein>
    <recommendedName>
        <fullName evidence="2">TRF2/HOY1 PH-like domain-containing protein</fullName>
    </recommendedName>
</protein>
<dbReference type="PANTHER" id="PTHR33494">
    <property type="entry name" value="OS02G0793800 PROTEIN"/>
    <property type="match status" value="1"/>
</dbReference>
<evidence type="ECO:0000256" key="1">
    <source>
        <dbReference type="SAM" id="MobiDB-lite"/>
    </source>
</evidence>
<dbReference type="PANTHER" id="PTHR33494:SF27">
    <property type="entry name" value="ATP-DEPENDENT DNA HELICASE"/>
    <property type="match status" value="1"/>
</dbReference>
<keyword evidence="4" id="KW-1185">Reference proteome</keyword>
<dbReference type="AlphaFoldDB" id="A0A7N0UPT6"/>
<evidence type="ECO:0000313" key="3">
    <source>
        <dbReference type="EnsemblPlants" id="Kaladp0080s0143.1.v1.1"/>
    </source>
</evidence>